<gene>
    <name evidence="2" type="ORF">G4Z02_05100</name>
</gene>
<dbReference type="InterPro" id="IPR008965">
    <property type="entry name" value="CBM2/CBM3_carb-bd_dom_sf"/>
</dbReference>
<evidence type="ECO:0000313" key="3">
    <source>
        <dbReference type="Proteomes" id="UP000514720"/>
    </source>
</evidence>
<dbReference type="SUPFAM" id="SSF49384">
    <property type="entry name" value="Carbohydrate-binding domain"/>
    <property type="match status" value="1"/>
</dbReference>
<sequence length="305" mass="34351">MFKRISLLSITMLLVLFLSSCFLLNPEGGEEEDTTLIVYFDTLGGNVVQPMEISKTDISLTLPTPVKEGYTFLGWSLTEDDDSLFNLNFTTISSSSITLYAVWEGESHTITIHPENGEASYDVMFQTGDSIVEIPLPTYTDHLFIDWYTDEALTVPLELAVMPNYDFDIYARWASDIHYTEDNVIWANIASMDTETLVVDIIIDGAVRFVGYEMEIGYDHTKLDLTSYTNGLENVVNDAVDGILTFNYVDAINPIEDTTVIITLTFDILNNDAIDLTISVDEFIDVTEQYTIVDTDYDIIPFTTE</sequence>
<dbReference type="PROSITE" id="PS51257">
    <property type="entry name" value="PROKAR_LIPOPROTEIN"/>
    <property type="match status" value="1"/>
</dbReference>
<reference evidence="2 3" key="1">
    <citation type="submission" date="2020-02" db="EMBL/GenBank/DDBJ databases">
        <authorList>
            <person name="Zheng R.K."/>
            <person name="Sun C.M."/>
        </authorList>
    </citation>
    <scope>NUCLEOTIDE SEQUENCE [LARGE SCALE GENOMIC DNA]</scope>
    <source>
        <strain evidence="3">zrk13</strain>
    </source>
</reference>
<comment type="subcellular location">
    <subcellularLocation>
        <location evidence="1">Cell envelope</location>
    </subcellularLocation>
</comment>
<dbReference type="NCBIfam" id="TIGR02543">
    <property type="entry name" value="List_Bact_rpt"/>
    <property type="match status" value="1"/>
</dbReference>
<dbReference type="InterPro" id="IPR013378">
    <property type="entry name" value="InlB-like_B-rpt"/>
</dbReference>
<dbReference type="KEGG" id="xcl:G4Z02_05100"/>
<evidence type="ECO:0000256" key="1">
    <source>
        <dbReference type="ARBA" id="ARBA00004196"/>
    </source>
</evidence>
<dbReference type="CDD" id="cd08547">
    <property type="entry name" value="Type_II_cohesin"/>
    <property type="match status" value="1"/>
</dbReference>
<dbReference type="GO" id="GO:0030313">
    <property type="term" value="C:cell envelope"/>
    <property type="evidence" value="ECO:0007669"/>
    <property type="project" value="UniProtKB-SubCell"/>
</dbReference>
<name>A0A7L7KSF5_9MOLU</name>
<evidence type="ECO:0000313" key="2">
    <source>
        <dbReference type="EMBL" id="QMS85146.1"/>
    </source>
</evidence>
<dbReference type="GO" id="GO:0030246">
    <property type="term" value="F:carbohydrate binding"/>
    <property type="evidence" value="ECO:0007669"/>
    <property type="project" value="InterPro"/>
</dbReference>
<proteinExistence type="predicted"/>
<organism evidence="2 3">
    <name type="scientific">Candidatus Xianfuyuplasma coldseepsis</name>
    <dbReference type="NCBI Taxonomy" id="2782163"/>
    <lineage>
        <taxon>Bacteria</taxon>
        <taxon>Bacillati</taxon>
        <taxon>Mycoplasmatota</taxon>
        <taxon>Mollicutes</taxon>
        <taxon>Candidatus Izemoplasmatales</taxon>
        <taxon>Candidatus Izemoplasmataceae</taxon>
        <taxon>Candidatus Xianfuyuplasma</taxon>
    </lineage>
</organism>
<protein>
    <recommendedName>
        <fullName evidence="4">InlB B-repeat-containing protein</fullName>
    </recommendedName>
</protein>
<dbReference type="Gene3D" id="2.60.40.680">
    <property type="match status" value="1"/>
</dbReference>
<dbReference type="Pfam" id="PF09479">
    <property type="entry name" value="Flg_new"/>
    <property type="match status" value="2"/>
</dbReference>
<dbReference type="InterPro" id="IPR042229">
    <property type="entry name" value="Listeria/Bacterioides_rpt_sf"/>
</dbReference>
<dbReference type="Proteomes" id="UP000514720">
    <property type="component" value="Chromosome"/>
</dbReference>
<accession>A0A7L7KSF5</accession>
<evidence type="ECO:0008006" key="4">
    <source>
        <dbReference type="Google" id="ProtNLM"/>
    </source>
</evidence>
<dbReference type="RefSeq" id="WP_258876922.1">
    <property type="nucleotide sequence ID" value="NZ_CP048914.1"/>
</dbReference>
<dbReference type="AlphaFoldDB" id="A0A7L7KSF5"/>
<dbReference type="Gene3D" id="2.60.40.4270">
    <property type="entry name" value="Listeria-Bacteroides repeat domain"/>
    <property type="match status" value="2"/>
</dbReference>
<dbReference type="EMBL" id="CP048914">
    <property type="protein sequence ID" value="QMS85146.1"/>
    <property type="molecule type" value="Genomic_DNA"/>
</dbReference>
<keyword evidence="3" id="KW-1185">Reference proteome</keyword>